<name>A0A0G0WVY5_UNCKA</name>
<dbReference type="SUPFAM" id="SSF52540">
    <property type="entry name" value="P-loop containing nucleoside triphosphate hydrolases"/>
    <property type="match status" value="1"/>
</dbReference>
<dbReference type="GO" id="GO:0016887">
    <property type="term" value="F:ATP hydrolysis activity"/>
    <property type="evidence" value="ECO:0007669"/>
    <property type="project" value="InterPro"/>
</dbReference>
<dbReference type="Pfam" id="PF00437">
    <property type="entry name" value="T2SSE"/>
    <property type="match status" value="1"/>
</dbReference>
<evidence type="ECO:0000256" key="1">
    <source>
        <dbReference type="ARBA" id="ARBA00006611"/>
    </source>
</evidence>
<dbReference type="Gene3D" id="3.30.450.90">
    <property type="match status" value="1"/>
</dbReference>
<dbReference type="Proteomes" id="UP000034163">
    <property type="component" value="Unassembled WGS sequence"/>
</dbReference>
<proteinExistence type="inferred from homology"/>
<feature type="domain" description="Bacterial type II secretion system protein E" evidence="2">
    <location>
        <begin position="7"/>
        <end position="273"/>
    </location>
</feature>
<dbReference type="PATRIC" id="fig|1619112.3.peg.460"/>
<dbReference type="EMBL" id="LCBS01000010">
    <property type="protein sequence ID" value="KKS16900.1"/>
    <property type="molecule type" value="Genomic_DNA"/>
</dbReference>
<protein>
    <submittedName>
        <fullName evidence="3">Twitching motility protein</fullName>
    </submittedName>
</protein>
<evidence type="ECO:0000313" key="3">
    <source>
        <dbReference type="EMBL" id="KKS16900.1"/>
    </source>
</evidence>
<sequence>MKFNASQLLENVVNSNASDLHISVGDPPYIRVNTVLQPVKDFPAMTTEDVNYFLSQLLEEDQLQLLDVNRELDFSVALGTKARFRVNAFFQKGTPSVALRLIPAVIPSLESLHLPDVLVKLCEMKQGLFLVVGPTGHGKSTTIASMIDRINETRSEHIVTVEDPIEYIFTNKKSLIEQREMYIDTHSWDVALKSILRQDPNIVLIGEMRDVETMSAALHISETGHLVFATLHTNSASSTVERIINSFPDTAQSQVRLQLAQSLEVIMSQRLLPSPEHGMVPAAEIMLASDAIRNLIREGKPQMIDNTLATSVTMGMMPLERSLALLIDKGWVEETEAMKYTLHPDELRRLLKLRKFNK</sequence>
<dbReference type="InterPro" id="IPR006321">
    <property type="entry name" value="PilT/PilU"/>
</dbReference>
<dbReference type="AlphaFoldDB" id="A0A0G0WVY5"/>
<evidence type="ECO:0000313" key="4">
    <source>
        <dbReference type="Proteomes" id="UP000034163"/>
    </source>
</evidence>
<dbReference type="PANTHER" id="PTHR30486">
    <property type="entry name" value="TWITCHING MOTILITY PROTEIN PILT"/>
    <property type="match status" value="1"/>
</dbReference>
<gene>
    <name evidence="3" type="ORF">UU72_C0010G0012</name>
</gene>
<dbReference type="NCBIfam" id="TIGR01420">
    <property type="entry name" value="pilT_fam"/>
    <property type="match status" value="1"/>
</dbReference>
<dbReference type="GO" id="GO:0005524">
    <property type="term" value="F:ATP binding"/>
    <property type="evidence" value="ECO:0007669"/>
    <property type="project" value="InterPro"/>
</dbReference>
<organism evidence="3 4">
    <name type="scientific">candidate division WWE3 bacterium GW2011_GWB1_41_6</name>
    <dbReference type="NCBI Taxonomy" id="1619112"/>
    <lineage>
        <taxon>Bacteria</taxon>
        <taxon>Katanobacteria</taxon>
    </lineage>
</organism>
<comment type="caution">
    <text evidence="3">The sequence shown here is derived from an EMBL/GenBank/DDBJ whole genome shotgun (WGS) entry which is preliminary data.</text>
</comment>
<accession>A0A0G0WVY5</accession>
<comment type="similarity">
    <text evidence="1">Belongs to the GSP E family.</text>
</comment>
<dbReference type="InterPro" id="IPR027417">
    <property type="entry name" value="P-loop_NTPase"/>
</dbReference>
<dbReference type="InterPro" id="IPR001482">
    <property type="entry name" value="T2SS/T4SS_dom"/>
</dbReference>
<dbReference type="PANTHER" id="PTHR30486:SF16">
    <property type="entry name" value="TWITCHING MOTILITY PROTEIN PILT"/>
    <property type="match status" value="1"/>
</dbReference>
<dbReference type="CDD" id="cd01131">
    <property type="entry name" value="PilT"/>
    <property type="match status" value="1"/>
</dbReference>
<dbReference type="InterPro" id="IPR050921">
    <property type="entry name" value="T4SS_GSP_E_ATPase"/>
</dbReference>
<dbReference type="Gene3D" id="3.40.50.300">
    <property type="entry name" value="P-loop containing nucleotide triphosphate hydrolases"/>
    <property type="match status" value="1"/>
</dbReference>
<evidence type="ECO:0000259" key="2">
    <source>
        <dbReference type="Pfam" id="PF00437"/>
    </source>
</evidence>
<reference evidence="3 4" key="1">
    <citation type="journal article" date="2015" name="Nature">
        <title>rRNA introns, odd ribosomes, and small enigmatic genomes across a large radiation of phyla.</title>
        <authorList>
            <person name="Brown C.T."/>
            <person name="Hug L.A."/>
            <person name="Thomas B.C."/>
            <person name="Sharon I."/>
            <person name="Castelle C.J."/>
            <person name="Singh A."/>
            <person name="Wilkins M.J."/>
            <person name="Williams K.H."/>
            <person name="Banfield J.F."/>
        </authorList>
    </citation>
    <scope>NUCLEOTIDE SEQUENCE [LARGE SCALE GENOMIC DNA]</scope>
</reference>